<accession>A0A6A6CAG0</accession>
<gene>
    <name evidence="2" type="ORF">M409DRAFT_26737</name>
</gene>
<keyword evidence="3" id="KW-1185">Reference proteome</keyword>
<evidence type="ECO:0000313" key="2">
    <source>
        <dbReference type="EMBL" id="KAF2162882.1"/>
    </source>
</evidence>
<dbReference type="OrthoDB" id="4153189at2759"/>
<organism evidence="2 3">
    <name type="scientific">Zasmidium cellare ATCC 36951</name>
    <dbReference type="NCBI Taxonomy" id="1080233"/>
    <lineage>
        <taxon>Eukaryota</taxon>
        <taxon>Fungi</taxon>
        <taxon>Dikarya</taxon>
        <taxon>Ascomycota</taxon>
        <taxon>Pezizomycotina</taxon>
        <taxon>Dothideomycetes</taxon>
        <taxon>Dothideomycetidae</taxon>
        <taxon>Mycosphaerellales</taxon>
        <taxon>Mycosphaerellaceae</taxon>
        <taxon>Zasmidium</taxon>
    </lineage>
</organism>
<dbReference type="EMBL" id="ML993611">
    <property type="protein sequence ID" value="KAF2162882.1"/>
    <property type="molecule type" value="Genomic_DNA"/>
</dbReference>
<evidence type="ECO:0000313" key="3">
    <source>
        <dbReference type="Proteomes" id="UP000799537"/>
    </source>
</evidence>
<dbReference type="AlphaFoldDB" id="A0A6A6CAG0"/>
<protein>
    <submittedName>
        <fullName evidence="2">Uncharacterized protein</fullName>
    </submittedName>
</protein>
<dbReference type="RefSeq" id="XP_033663771.1">
    <property type="nucleotide sequence ID" value="XM_033808247.1"/>
</dbReference>
<feature type="region of interest" description="Disordered" evidence="1">
    <location>
        <begin position="190"/>
        <end position="246"/>
    </location>
</feature>
<sequence length="271" mass="26803">MSLGWVGAEGLNVIDFQGQQASEEWPYCSKVWPYCVNNPTACTFVGVCNNCLEFLPKSVKGCCQQNPPASCFQNIFAGGSGTQDDSQQSLSASPAASASITDANAAVCATALAAVSSCEGATSGFDSLAATAQASCLCYDAATSYAPSVFDGAWSSCAAYASTADTSDYPAVTSALGLCQSAGDVRGNNNAATTTGGNGPASTPTTATATATGTAESTGDSPSSASSTSAASGSQSSSSSSNSSGASTFRFEGRLSGLLVLGMLSLAILLG</sequence>
<dbReference type="GeneID" id="54561519"/>
<reference evidence="2" key="1">
    <citation type="journal article" date="2020" name="Stud. Mycol.">
        <title>101 Dothideomycetes genomes: a test case for predicting lifestyles and emergence of pathogens.</title>
        <authorList>
            <person name="Haridas S."/>
            <person name="Albert R."/>
            <person name="Binder M."/>
            <person name="Bloem J."/>
            <person name="Labutti K."/>
            <person name="Salamov A."/>
            <person name="Andreopoulos B."/>
            <person name="Baker S."/>
            <person name="Barry K."/>
            <person name="Bills G."/>
            <person name="Bluhm B."/>
            <person name="Cannon C."/>
            <person name="Castanera R."/>
            <person name="Culley D."/>
            <person name="Daum C."/>
            <person name="Ezra D."/>
            <person name="Gonzalez J."/>
            <person name="Henrissat B."/>
            <person name="Kuo A."/>
            <person name="Liang C."/>
            <person name="Lipzen A."/>
            <person name="Lutzoni F."/>
            <person name="Magnuson J."/>
            <person name="Mondo S."/>
            <person name="Nolan M."/>
            <person name="Ohm R."/>
            <person name="Pangilinan J."/>
            <person name="Park H.-J."/>
            <person name="Ramirez L."/>
            <person name="Alfaro M."/>
            <person name="Sun H."/>
            <person name="Tritt A."/>
            <person name="Yoshinaga Y."/>
            <person name="Zwiers L.-H."/>
            <person name="Turgeon B."/>
            <person name="Goodwin S."/>
            <person name="Spatafora J."/>
            <person name="Crous P."/>
            <person name="Grigoriev I."/>
        </authorList>
    </citation>
    <scope>NUCLEOTIDE SEQUENCE</scope>
    <source>
        <strain evidence="2">ATCC 36951</strain>
    </source>
</reference>
<evidence type="ECO:0000256" key="1">
    <source>
        <dbReference type="SAM" id="MobiDB-lite"/>
    </source>
</evidence>
<name>A0A6A6CAG0_ZASCE</name>
<proteinExistence type="predicted"/>
<dbReference type="Proteomes" id="UP000799537">
    <property type="component" value="Unassembled WGS sequence"/>
</dbReference>